<feature type="region of interest" description="Disordered" evidence="1">
    <location>
        <begin position="50"/>
        <end position="72"/>
    </location>
</feature>
<evidence type="ECO:0000313" key="2">
    <source>
        <dbReference type="EMBL" id="SMX25548.1"/>
    </source>
</evidence>
<reference evidence="2 3" key="1">
    <citation type="submission" date="2017-05" db="EMBL/GenBank/DDBJ databases">
        <authorList>
            <person name="Song R."/>
            <person name="Chenine A.L."/>
            <person name="Ruprecht R.M."/>
        </authorList>
    </citation>
    <scope>NUCLEOTIDE SEQUENCE [LARGE SCALE GENOMIC DNA]</scope>
    <source>
        <strain evidence="2 3">CECT 8489</strain>
    </source>
</reference>
<dbReference type="AlphaFoldDB" id="A0A238J4C1"/>
<evidence type="ECO:0000313" key="3">
    <source>
        <dbReference type="Proteomes" id="UP000201838"/>
    </source>
</evidence>
<dbReference type="EMBL" id="FXXQ01000018">
    <property type="protein sequence ID" value="SMX25548.1"/>
    <property type="molecule type" value="Genomic_DNA"/>
</dbReference>
<evidence type="ECO:0000256" key="1">
    <source>
        <dbReference type="SAM" id="MobiDB-lite"/>
    </source>
</evidence>
<keyword evidence="3" id="KW-1185">Reference proteome</keyword>
<accession>A0A238J4C1</accession>
<protein>
    <submittedName>
        <fullName evidence="2">Uncharacterized protein</fullName>
    </submittedName>
</protein>
<name>A0A238J4C1_9RHOB</name>
<gene>
    <name evidence="2" type="ORF">BOA8489_03692</name>
</gene>
<organism evidence="2 3">
    <name type="scientific">Boseongicola aestuarii</name>
    <dbReference type="NCBI Taxonomy" id="1470561"/>
    <lineage>
        <taxon>Bacteria</taxon>
        <taxon>Pseudomonadati</taxon>
        <taxon>Pseudomonadota</taxon>
        <taxon>Alphaproteobacteria</taxon>
        <taxon>Rhodobacterales</taxon>
        <taxon>Paracoccaceae</taxon>
        <taxon>Boseongicola</taxon>
    </lineage>
</organism>
<sequence>MTRNSVTTTAAANGRLWGARAQVWADVQENLFRPLYDAVTIPAIVEQTRKGRSNPMSTTKKRAALSTKSTHLPSFMPPQALPLLQAQQQIAEEFQLFAERWTDRRRDAVRALVKASGDANPSERTLRSVPEVMQTWQETSVQCISEDVSN</sequence>
<dbReference type="Proteomes" id="UP000201838">
    <property type="component" value="Unassembled WGS sequence"/>
</dbReference>
<proteinExistence type="predicted"/>